<feature type="transmembrane region" description="Helical" evidence="2">
    <location>
        <begin position="247"/>
        <end position="269"/>
    </location>
</feature>
<protein>
    <submittedName>
        <fullName evidence="3">Uncharacterized protein</fullName>
    </submittedName>
</protein>
<accession>A0A0G1NXI0</accession>
<feature type="transmembrane region" description="Helical" evidence="2">
    <location>
        <begin position="215"/>
        <end position="235"/>
    </location>
</feature>
<dbReference type="PATRIC" id="fig|1619042.3.peg.632"/>
<comment type="caution">
    <text evidence="3">The sequence shown here is derived from an EMBL/GenBank/DDBJ whole genome shotgun (WGS) entry which is preliminary data.</text>
</comment>
<keyword evidence="2" id="KW-0812">Transmembrane</keyword>
<keyword evidence="1" id="KW-0175">Coiled coil</keyword>
<dbReference type="Proteomes" id="UP000034175">
    <property type="component" value="Unassembled WGS sequence"/>
</dbReference>
<keyword evidence="2" id="KW-1133">Transmembrane helix</keyword>
<dbReference type="EMBL" id="LCMA01000030">
    <property type="protein sequence ID" value="KKU25409.1"/>
    <property type="molecule type" value="Genomic_DNA"/>
</dbReference>
<organism evidence="3 4">
    <name type="scientific">Candidatus Magasanikbacteria bacterium GW2011_GWA2_46_17</name>
    <dbReference type="NCBI Taxonomy" id="1619042"/>
    <lineage>
        <taxon>Bacteria</taxon>
        <taxon>Candidatus Magasanikiibacteriota</taxon>
    </lineage>
</organism>
<feature type="transmembrane region" description="Helical" evidence="2">
    <location>
        <begin position="185"/>
        <end position="209"/>
    </location>
</feature>
<feature type="transmembrane region" description="Helical" evidence="2">
    <location>
        <begin position="31"/>
        <end position="61"/>
    </location>
</feature>
<evidence type="ECO:0000256" key="2">
    <source>
        <dbReference type="SAM" id="Phobius"/>
    </source>
</evidence>
<evidence type="ECO:0000313" key="4">
    <source>
        <dbReference type="Proteomes" id="UP000034175"/>
    </source>
</evidence>
<keyword evidence="2" id="KW-0472">Membrane</keyword>
<reference evidence="3 4" key="1">
    <citation type="journal article" date="2015" name="Nature">
        <title>rRNA introns, odd ribosomes, and small enigmatic genomes across a large radiation of phyla.</title>
        <authorList>
            <person name="Brown C.T."/>
            <person name="Hug L.A."/>
            <person name="Thomas B.C."/>
            <person name="Sharon I."/>
            <person name="Castelle C.J."/>
            <person name="Singh A."/>
            <person name="Wilkins M.J."/>
            <person name="Williams K.H."/>
            <person name="Banfield J.F."/>
        </authorList>
    </citation>
    <scope>NUCLEOTIDE SEQUENCE [LARGE SCALE GENOMIC DNA]</scope>
</reference>
<proteinExistence type="predicted"/>
<feature type="transmembrane region" description="Helical" evidence="2">
    <location>
        <begin position="305"/>
        <end position="323"/>
    </location>
</feature>
<evidence type="ECO:0000313" key="3">
    <source>
        <dbReference type="EMBL" id="KKU25409.1"/>
    </source>
</evidence>
<dbReference type="AlphaFoldDB" id="A0A0G1NXI0"/>
<feature type="coiled-coil region" evidence="1">
    <location>
        <begin position="643"/>
        <end position="751"/>
    </location>
</feature>
<sequence>MPALALIAIVVGVGLLFPTKAAVAFDPGNWIIVAIADVLLFFASLIGNITLTLIGLLVDVAQFNNFIDAPAVARGWVIVRDVCNMFFIVILLLIAFGSVFHIEEYQYKKILGKLLIMAVLINFSKSIAGFFIDISQVVMLTFVNGFHEAAAGNFLNGFHISEMFTFAEKEGGTAGKPVKMNQTSYLGAAALALVTIIITTIVVAVYLVVFLLRIIALWFLVIISPIAYALSAFPGDAKKYSSMWWDYFGKYATTGPILAFFLWLSLAVMQTTDNVLDYGFVTTGKSRSLINVPAGTITQIGQADILLSFIVNIMLLMGGLWMTQQLGVAGGKLAASASNKIQGAGVAIAKSPWSATKSVAKSVNQSIVKATGGRVSFDPRDYAQAYKTAKEKRRTEAYQDFFGRKQKFFKQWATPTGAVRGIVGAIPRAFSKGKSKDSDKEIKEIQKKIDHGDLGETYQRELDKERGVLDDNLQRVTTDKKNSTGPQRVELEQEEAEIRDKIAENDKISALPLDDLAKEYRIKLEDSIKQIQAERTKREAIVNSGSSDDVINARKDEITSDIDLINRDIEHNSDYSALLVALRDDKLSDNKTFKTSDIDIKLTDVKAELKGGINSKGVPIQGVEKRLDDAKVAAKISGDYSEVNKLEKQKANLTSQYNLLDKVQKPYAETKKNINDTEEELKKNRTDQKTAKGDDLNKLKVEEKELEAKKKAHEEEAKKSKGEPVQINQVIAEVEKNIGDLTKEKTVKEQEKNSFEKTRPEDKETVAEAIKEGWKKLIAQNKKKEEKMRIDIDMKDYSRKERAELTQQKKDVQKKIDAVQSSWYQTKEPAEYFVEQERRRNVVEEKKLITTKNSEELTSEFKKAVSAKNSARAKALMVKLTEDANLNELMNAYEKKSNFEGLNEFREEVLQGQLGLGEQEALQFQNDVSYTAEGVGHWASARTVGYNVTQGKYYAMDEEEHTKTALAEIMKMQPRQIVSSLNRLAYGGEVQNAEGRRSFEIDKLGEAIVIAAQNVIAKEIGHMQVNVATNLSDPRSMVALRELVRQGKIESNILRQIQSRTAQGAEKTPNDLVDYLLKGIKK</sequence>
<evidence type="ECO:0000256" key="1">
    <source>
        <dbReference type="SAM" id="Coils"/>
    </source>
</evidence>
<gene>
    <name evidence="3" type="ORF">UX39_C0030G0002</name>
</gene>
<feature type="transmembrane region" description="Helical" evidence="2">
    <location>
        <begin position="114"/>
        <end position="132"/>
    </location>
</feature>
<name>A0A0G1NXI0_9BACT</name>
<feature type="transmembrane region" description="Helical" evidence="2">
    <location>
        <begin position="82"/>
        <end position="102"/>
    </location>
</feature>